<dbReference type="InterPro" id="IPR029191">
    <property type="entry name" value="Uds1"/>
</dbReference>
<feature type="region of interest" description="Disordered" evidence="2">
    <location>
        <begin position="464"/>
        <end position="488"/>
    </location>
</feature>
<dbReference type="Proteomes" id="UP000256690">
    <property type="component" value="Unassembled WGS sequence"/>
</dbReference>
<keyword evidence="1" id="KW-0175">Coiled coil</keyword>
<feature type="coiled-coil region" evidence="1">
    <location>
        <begin position="253"/>
        <end position="280"/>
    </location>
</feature>
<feature type="region of interest" description="Disordered" evidence="2">
    <location>
        <begin position="1"/>
        <end position="33"/>
    </location>
</feature>
<evidence type="ECO:0000313" key="5">
    <source>
        <dbReference type="EMBL" id="RDW60516.1"/>
    </source>
</evidence>
<evidence type="ECO:0000256" key="1">
    <source>
        <dbReference type="SAM" id="Coils"/>
    </source>
</evidence>
<feature type="compositionally biased region" description="Polar residues" evidence="2">
    <location>
        <begin position="49"/>
        <end position="59"/>
    </location>
</feature>
<dbReference type="GeneID" id="38121344"/>
<dbReference type="OrthoDB" id="5569911at2759"/>
<organism evidence="5 6">
    <name type="scientific">Aspergillus mulundensis</name>
    <dbReference type="NCBI Taxonomy" id="1810919"/>
    <lineage>
        <taxon>Eukaryota</taxon>
        <taxon>Fungi</taxon>
        <taxon>Dikarya</taxon>
        <taxon>Ascomycota</taxon>
        <taxon>Pezizomycotina</taxon>
        <taxon>Eurotiomycetes</taxon>
        <taxon>Eurotiomycetidae</taxon>
        <taxon>Eurotiales</taxon>
        <taxon>Aspergillaceae</taxon>
        <taxon>Aspergillus</taxon>
        <taxon>Aspergillus subgen. Nidulantes</taxon>
    </lineage>
</organism>
<comment type="caution">
    <text evidence="5">The sequence shown here is derived from an EMBL/GenBank/DDBJ whole genome shotgun (WGS) entry which is preliminary data.</text>
</comment>
<evidence type="ECO:0000313" key="6">
    <source>
        <dbReference type="Proteomes" id="UP000256690"/>
    </source>
</evidence>
<evidence type="ECO:0000256" key="2">
    <source>
        <dbReference type="SAM" id="MobiDB-lite"/>
    </source>
</evidence>
<dbReference type="Pfam" id="PF25078">
    <property type="entry name" value="DUF7801"/>
    <property type="match status" value="1"/>
</dbReference>
<protein>
    <submittedName>
        <fullName evidence="5">Uncharacterized protein</fullName>
    </submittedName>
</protein>
<dbReference type="PANTHER" id="PTHR18937">
    <property type="entry name" value="STRUCTURAL MAINTENANCE OF CHROMOSOMES SMC FAMILY MEMBER"/>
    <property type="match status" value="1"/>
</dbReference>
<feature type="domain" description="Up-regulated during septation protein 1" evidence="3">
    <location>
        <begin position="76"/>
        <end position="199"/>
    </location>
</feature>
<accession>A0A3D8QF85</accession>
<proteinExistence type="predicted"/>
<dbReference type="Pfam" id="PF15456">
    <property type="entry name" value="Uds1"/>
    <property type="match status" value="1"/>
</dbReference>
<dbReference type="SUPFAM" id="SSF57997">
    <property type="entry name" value="Tropomyosin"/>
    <property type="match status" value="1"/>
</dbReference>
<gene>
    <name evidence="5" type="ORF">DSM5745_10974</name>
</gene>
<dbReference type="Gene3D" id="1.10.287.1490">
    <property type="match status" value="1"/>
</dbReference>
<sequence length="1024" mass="116501">MNGLDFRSSQSSYGDPRHYSAASYGAPQPPPTKVLLDGYRAALSSQNAEKSLYSPANPTSHPPRSVPLSANDPVAMYLLTETAMGDSINYEILSVEEMEGLKKELRVLSNRTNAAKRKLALELKLRDAAMSLSRLHHNEEYDIDIPGQNEPTFNKTNEELALSNRKCEELSMDIWYSERKGQEIQKRLLEHTAGVLQLTHKGLKKNPKNGIPHTPESLSSSNTVDDFDDRSLYKTSDPLDGPTNFEIRAPLTNSLAHDNIQETERKLESLSSRLRDTLLRSDPDTEFGQIPQPSSNGDAVDLSAMVDAHLRYIENGIDVLGSQPKADMPNQSLDRVSEQQLVEMGQQLLSIMENPGLPRAQTLPPTPDPSDSDLAEHLTFLSVGITGLESRVEKLLEQKSILTTQIQQQRELNSKSDAERDAKIADLIEQLAHLRKELEIAEREGEQSKEDYDMALKELENVRRELSESRETQSTRDLGDSKNEAHGHAEAEIARLQSFIQEIQQEKDEHHEAHGRAEAEVRRLQAVIQEIQQDKDEHHEAHGRAKAEVTRLQTMIQEIQQEKDEHYEAHGRAEAEVTRLQAMIQEIQQEKDEHHEAYGRAEAEVTRLQAMIQEIQQEKDEHHEAHGRAEAEVARLQDIIQKIEQEKAENHEDQERAEAEIARLQAIVQKIEQERDTRDQVDERAEVEIARLQDIIQKIQHERDEHHEARVRLEGEVTRLQGVVGQLQDSAESRESAEQQVAQLEETIHQIRHDADIRVKEATDMRAQADAEISRLEESMNEIREKLESQLREATEARNNAEENAHRLQRELTDLEGDVVRAQTELTMVKAELDGAYGTRAQRAAEAAADPALFQELDELKARNFEMAEELAALKAGKPVSGDVHNRVETLEKELRETVDDYEAMTKASIEFEKERERFEGMIDNLRDRCEQLETQLNEERISWMGSNNSASSMGRDGPYETTSTMVLKNEFKKMMRDTRAENMKILKAEQEERRKLEAILRNLKREQANLSGKSNLSQTVTAL</sequence>
<keyword evidence="6" id="KW-1185">Reference proteome</keyword>
<feature type="domain" description="DUF7801" evidence="4">
    <location>
        <begin position="797"/>
        <end position="946"/>
    </location>
</feature>
<dbReference type="InterPro" id="IPR056703">
    <property type="entry name" value="DUF7801"/>
</dbReference>
<dbReference type="AlphaFoldDB" id="A0A3D8QF85"/>
<feature type="region of interest" description="Disordered" evidence="2">
    <location>
        <begin position="202"/>
        <end position="226"/>
    </location>
</feature>
<name>A0A3D8QF85_9EURO</name>
<feature type="coiled-coil region" evidence="1">
    <location>
        <begin position="857"/>
        <end position="943"/>
    </location>
</feature>
<evidence type="ECO:0000259" key="3">
    <source>
        <dbReference type="Pfam" id="PF15456"/>
    </source>
</evidence>
<dbReference type="STRING" id="1810919.A0A3D8QF85"/>
<feature type="region of interest" description="Disordered" evidence="2">
    <location>
        <begin position="49"/>
        <end position="68"/>
    </location>
</feature>
<evidence type="ECO:0000259" key="4">
    <source>
        <dbReference type="Pfam" id="PF25078"/>
    </source>
</evidence>
<dbReference type="RefSeq" id="XP_026598628.1">
    <property type="nucleotide sequence ID" value="XM_026752990.1"/>
</dbReference>
<reference evidence="5 6" key="1">
    <citation type="journal article" date="2018" name="IMA Fungus">
        <title>IMA Genome-F 9: Draft genome sequence of Annulohypoxylon stygium, Aspergillus mulundensis, Berkeleyomyces basicola (syn. Thielaviopsis basicola), Ceratocystis smalleyi, two Cercospora beticola strains, Coleophoma cylindrospora, Fusarium fracticaudum, Phialophora cf. hyalina, and Morchella septimelata.</title>
        <authorList>
            <person name="Wingfield B.D."/>
            <person name="Bills G.F."/>
            <person name="Dong Y."/>
            <person name="Huang W."/>
            <person name="Nel W.J."/>
            <person name="Swalarsk-Parry B.S."/>
            <person name="Vaghefi N."/>
            <person name="Wilken P.M."/>
            <person name="An Z."/>
            <person name="de Beer Z.W."/>
            <person name="De Vos L."/>
            <person name="Chen L."/>
            <person name="Duong T.A."/>
            <person name="Gao Y."/>
            <person name="Hammerbacher A."/>
            <person name="Kikkert J.R."/>
            <person name="Li Y."/>
            <person name="Li H."/>
            <person name="Li K."/>
            <person name="Li Q."/>
            <person name="Liu X."/>
            <person name="Ma X."/>
            <person name="Naidoo K."/>
            <person name="Pethybridge S.J."/>
            <person name="Sun J."/>
            <person name="Steenkamp E.T."/>
            <person name="van der Nest M.A."/>
            <person name="van Wyk S."/>
            <person name="Wingfield M.J."/>
            <person name="Xiong C."/>
            <person name="Yue Q."/>
            <person name="Zhang X."/>
        </authorList>
    </citation>
    <scope>NUCLEOTIDE SEQUENCE [LARGE SCALE GENOMIC DNA]</scope>
    <source>
        <strain evidence="5 6">DSM 5745</strain>
    </source>
</reference>
<dbReference type="EMBL" id="PVWQ01000018">
    <property type="protein sequence ID" value="RDW60516.1"/>
    <property type="molecule type" value="Genomic_DNA"/>
</dbReference>
<feature type="coiled-coil region" evidence="1">
    <location>
        <begin position="987"/>
        <end position="1014"/>
    </location>
</feature>